<organism evidence="1 2">
    <name type="scientific">Mytilus coruscus</name>
    <name type="common">Sea mussel</name>
    <dbReference type="NCBI Taxonomy" id="42192"/>
    <lineage>
        <taxon>Eukaryota</taxon>
        <taxon>Metazoa</taxon>
        <taxon>Spiralia</taxon>
        <taxon>Lophotrochozoa</taxon>
        <taxon>Mollusca</taxon>
        <taxon>Bivalvia</taxon>
        <taxon>Autobranchia</taxon>
        <taxon>Pteriomorphia</taxon>
        <taxon>Mytilida</taxon>
        <taxon>Mytiloidea</taxon>
        <taxon>Mytilidae</taxon>
        <taxon>Mytilinae</taxon>
        <taxon>Mytilus</taxon>
    </lineage>
</organism>
<sequence length="252" mass="29650">MFTDNTKLFREIIVDQNDQNLIQEDLNTLFDWSKTWLLKFHPDKCKVLPVSGRNTTHEPPNYTMKKYEGGCTNLENVESEKDIGVTIDMNLSFANHIQNQVNKANQILGLTRRSFVHLDNCTFTLLFKALVRPNLEYANSIWSPYRKADITSIETVQKRATKMLPTMRDLPYEDRSRKLKLPTLRFRRLQGDMIEVYKLLTGLYDTRVTNDLLEMHNTTKTTRGHSMKLMKQRSSLDLRKYFFTNRVVEQPH</sequence>
<dbReference type="PANTHER" id="PTHR33332">
    <property type="entry name" value="REVERSE TRANSCRIPTASE DOMAIN-CONTAINING PROTEIN"/>
    <property type="match status" value="1"/>
</dbReference>
<reference evidence="1 2" key="1">
    <citation type="submission" date="2020-06" db="EMBL/GenBank/DDBJ databases">
        <authorList>
            <person name="Li R."/>
            <person name="Bekaert M."/>
        </authorList>
    </citation>
    <scope>NUCLEOTIDE SEQUENCE [LARGE SCALE GENOMIC DNA]</scope>
    <source>
        <strain evidence="2">wild</strain>
    </source>
</reference>
<evidence type="ECO:0000313" key="1">
    <source>
        <dbReference type="EMBL" id="CAC5375636.1"/>
    </source>
</evidence>
<dbReference type="EMBL" id="CACVKT020002154">
    <property type="protein sequence ID" value="CAC5375636.1"/>
    <property type="molecule type" value="Genomic_DNA"/>
</dbReference>
<protein>
    <recommendedName>
        <fullName evidence="3">Reverse transcriptase domain-containing protein</fullName>
    </recommendedName>
</protein>
<proteinExistence type="predicted"/>
<dbReference type="AlphaFoldDB" id="A0A6J8B0T9"/>
<accession>A0A6J8B0T9</accession>
<name>A0A6J8B0T9_MYTCO</name>
<dbReference type="OrthoDB" id="6138683at2759"/>
<evidence type="ECO:0008006" key="3">
    <source>
        <dbReference type="Google" id="ProtNLM"/>
    </source>
</evidence>
<evidence type="ECO:0000313" key="2">
    <source>
        <dbReference type="Proteomes" id="UP000507470"/>
    </source>
</evidence>
<dbReference type="Proteomes" id="UP000507470">
    <property type="component" value="Unassembled WGS sequence"/>
</dbReference>
<gene>
    <name evidence="1" type="ORF">MCOR_12580</name>
</gene>
<keyword evidence="2" id="KW-1185">Reference proteome</keyword>